<accession>A0A139XA29</accession>
<comment type="cofactor">
    <cofactor evidence="1">
        <name>FAD</name>
        <dbReference type="ChEBI" id="CHEBI:57692"/>
    </cofactor>
</comment>
<dbReference type="GO" id="GO:0070189">
    <property type="term" value="P:kynurenine metabolic process"/>
    <property type="evidence" value="ECO:0007669"/>
    <property type="project" value="TreeGrafter"/>
</dbReference>
<dbReference type="EMBL" id="ANNX02000020">
    <property type="protein sequence ID" value="KYC41526.1"/>
    <property type="molecule type" value="Genomic_DNA"/>
</dbReference>
<dbReference type="InterPro" id="IPR036188">
    <property type="entry name" value="FAD/NAD-bd_sf"/>
</dbReference>
<dbReference type="GO" id="GO:0004502">
    <property type="term" value="F:kynurenine 3-monooxygenase activity"/>
    <property type="evidence" value="ECO:0007669"/>
    <property type="project" value="TreeGrafter"/>
</dbReference>
<keyword evidence="2" id="KW-0285">Flavoprotein</keyword>
<sequence length="140" mass="16158">MDFTAKNIRVQNLEPETDFEVDYDILVGADGSRSVVREYFLHTKDFHCEQKYVANDYKSIFLPPLQDAKINLEQGKIHSWIQKDGTYVVLLHQLDGGMSGVILFLHNKNQVDSFSTTEEVLQFFQKNFPEVAVESRTPML</sequence>
<organism evidence="5 6">
    <name type="scientific">Scytonema hofmannii PCC 7110</name>
    <dbReference type="NCBI Taxonomy" id="128403"/>
    <lineage>
        <taxon>Bacteria</taxon>
        <taxon>Bacillati</taxon>
        <taxon>Cyanobacteriota</taxon>
        <taxon>Cyanophyceae</taxon>
        <taxon>Nostocales</taxon>
        <taxon>Scytonemataceae</taxon>
        <taxon>Scytonema</taxon>
    </lineage>
</organism>
<evidence type="ECO:0000256" key="3">
    <source>
        <dbReference type="ARBA" id="ARBA00022827"/>
    </source>
</evidence>
<evidence type="ECO:0008006" key="7">
    <source>
        <dbReference type="Google" id="ProtNLM"/>
    </source>
</evidence>
<evidence type="ECO:0000313" key="6">
    <source>
        <dbReference type="Proteomes" id="UP000076925"/>
    </source>
</evidence>
<dbReference type="OrthoDB" id="9782160at2"/>
<dbReference type="PANTHER" id="PTHR46028">
    <property type="entry name" value="KYNURENINE 3-MONOOXYGENASE"/>
    <property type="match status" value="1"/>
</dbReference>
<dbReference type="STRING" id="128403.WA1_15845"/>
<name>A0A139XA29_9CYAN</name>
<dbReference type="RefSeq" id="WP_017749463.1">
    <property type="nucleotide sequence ID" value="NZ_KQ976354.1"/>
</dbReference>
<keyword evidence="4" id="KW-0560">Oxidoreductase</keyword>
<gene>
    <name evidence="5" type="ORF">WA1_15845</name>
</gene>
<evidence type="ECO:0000256" key="1">
    <source>
        <dbReference type="ARBA" id="ARBA00001974"/>
    </source>
</evidence>
<dbReference type="Gene3D" id="3.50.50.60">
    <property type="entry name" value="FAD/NAD(P)-binding domain"/>
    <property type="match status" value="1"/>
</dbReference>
<dbReference type="Proteomes" id="UP000076925">
    <property type="component" value="Unassembled WGS sequence"/>
</dbReference>
<keyword evidence="6" id="KW-1185">Reference proteome</keyword>
<dbReference type="PANTHER" id="PTHR46028:SF2">
    <property type="entry name" value="KYNURENINE 3-MONOOXYGENASE"/>
    <property type="match status" value="1"/>
</dbReference>
<dbReference type="AlphaFoldDB" id="A0A139XA29"/>
<evidence type="ECO:0000256" key="4">
    <source>
        <dbReference type="ARBA" id="ARBA00023002"/>
    </source>
</evidence>
<evidence type="ECO:0000256" key="2">
    <source>
        <dbReference type="ARBA" id="ARBA00022630"/>
    </source>
</evidence>
<protein>
    <recommendedName>
        <fullName evidence="7">FAD-binding domain-containing protein</fullName>
    </recommendedName>
</protein>
<evidence type="ECO:0000313" key="5">
    <source>
        <dbReference type="EMBL" id="KYC41526.1"/>
    </source>
</evidence>
<proteinExistence type="predicted"/>
<comment type="caution">
    <text evidence="5">The sequence shown here is derived from an EMBL/GenBank/DDBJ whole genome shotgun (WGS) entry which is preliminary data.</text>
</comment>
<reference evidence="5 6" key="1">
    <citation type="journal article" date="2013" name="Genome Biol. Evol.">
        <title>Genomes of Stigonematalean cyanobacteria (subsection V) and the evolution of oxygenic photosynthesis from prokaryotes to plastids.</title>
        <authorList>
            <person name="Dagan T."/>
            <person name="Roettger M."/>
            <person name="Stucken K."/>
            <person name="Landan G."/>
            <person name="Koch R."/>
            <person name="Major P."/>
            <person name="Gould S.B."/>
            <person name="Goremykin V.V."/>
            <person name="Rippka R."/>
            <person name="Tandeau de Marsac N."/>
            <person name="Gugger M."/>
            <person name="Lockhart P.J."/>
            <person name="Allen J.F."/>
            <person name="Brune I."/>
            <person name="Maus I."/>
            <person name="Puhler A."/>
            <person name="Martin W.F."/>
        </authorList>
    </citation>
    <scope>NUCLEOTIDE SEQUENCE [LARGE SCALE GENOMIC DNA]</scope>
    <source>
        <strain evidence="5 6">PCC 7110</strain>
    </source>
</reference>
<keyword evidence="3" id="KW-0274">FAD</keyword>